<sequence length="128" mass="14140">MNTQNTTHSNRTPVKPEDMNTLRPLVSIVESDEGFTLTAEMPGVPKEDVEVNVENDTLTLSGQIKMVTPDGMEATYTEVQEARYKRAFTLSRELDVTKIQAAQADGVLTLTIPKAEHAQPRKIEVNVG</sequence>
<dbReference type="InterPro" id="IPR008978">
    <property type="entry name" value="HSP20-like_chaperone"/>
</dbReference>
<dbReference type="PROSITE" id="PS01031">
    <property type="entry name" value="SHSP"/>
    <property type="match status" value="1"/>
</dbReference>
<evidence type="ECO:0000313" key="5">
    <source>
        <dbReference type="EMBL" id="CAA6829870.1"/>
    </source>
</evidence>
<feature type="region of interest" description="Disordered" evidence="3">
    <location>
        <begin position="1"/>
        <end position="20"/>
    </location>
</feature>
<dbReference type="PANTHER" id="PTHR11527">
    <property type="entry name" value="HEAT-SHOCK PROTEIN 20 FAMILY MEMBER"/>
    <property type="match status" value="1"/>
</dbReference>
<evidence type="ECO:0000259" key="4">
    <source>
        <dbReference type="PROSITE" id="PS01031"/>
    </source>
</evidence>
<dbReference type="AlphaFoldDB" id="A0A6S6ULG3"/>
<dbReference type="Gene3D" id="2.60.40.790">
    <property type="match status" value="1"/>
</dbReference>
<dbReference type="InterPro" id="IPR031107">
    <property type="entry name" value="Small_HSP"/>
</dbReference>
<reference evidence="5" key="1">
    <citation type="submission" date="2020-01" db="EMBL/GenBank/DDBJ databases">
        <authorList>
            <person name="Meier V. D."/>
            <person name="Meier V D."/>
        </authorList>
    </citation>
    <scope>NUCLEOTIDE SEQUENCE</scope>
    <source>
        <strain evidence="5">HLG_WM_MAG_09</strain>
    </source>
</reference>
<evidence type="ECO:0000256" key="3">
    <source>
        <dbReference type="SAM" id="MobiDB-lite"/>
    </source>
</evidence>
<dbReference type="SUPFAM" id="SSF49764">
    <property type="entry name" value="HSP20-like chaperones"/>
    <property type="match status" value="1"/>
</dbReference>
<name>A0A6S6ULG3_9GAMM</name>
<dbReference type="Pfam" id="PF00011">
    <property type="entry name" value="HSP20"/>
    <property type="match status" value="1"/>
</dbReference>
<protein>
    <submittedName>
        <fullName evidence="5">Heat-shock protein</fullName>
    </submittedName>
</protein>
<dbReference type="EMBL" id="CACVAT010000552">
    <property type="protein sequence ID" value="CAA6829870.1"/>
    <property type="molecule type" value="Genomic_DNA"/>
</dbReference>
<proteinExistence type="inferred from homology"/>
<feature type="domain" description="SHSP" evidence="4">
    <location>
        <begin position="17"/>
        <end position="128"/>
    </location>
</feature>
<gene>
    <name evidence="5" type="ORF">HELGO_WM23548</name>
</gene>
<feature type="compositionally biased region" description="Polar residues" evidence="3">
    <location>
        <begin position="1"/>
        <end position="12"/>
    </location>
</feature>
<accession>A0A6S6ULG3</accession>
<organism evidence="5">
    <name type="scientific">uncultured Thiotrichaceae bacterium</name>
    <dbReference type="NCBI Taxonomy" id="298394"/>
    <lineage>
        <taxon>Bacteria</taxon>
        <taxon>Pseudomonadati</taxon>
        <taxon>Pseudomonadota</taxon>
        <taxon>Gammaproteobacteria</taxon>
        <taxon>Thiotrichales</taxon>
        <taxon>Thiotrichaceae</taxon>
        <taxon>environmental samples</taxon>
    </lineage>
</organism>
<evidence type="ECO:0000256" key="2">
    <source>
        <dbReference type="RuleBase" id="RU003616"/>
    </source>
</evidence>
<comment type="similarity">
    <text evidence="1 2">Belongs to the small heat shock protein (HSP20) family.</text>
</comment>
<dbReference type="CDD" id="cd06464">
    <property type="entry name" value="ACD_sHsps-like"/>
    <property type="match status" value="1"/>
</dbReference>
<evidence type="ECO:0000256" key="1">
    <source>
        <dbReference type="PROSITE-ProRule" id="PRU00285"/>
    </source>
</evidence>
<dbReference type="InterPro" id="IPR002068">
    <property type="entry name" value="A-crystallin/Hsp20_dom"/>
</dbReference>